<reference evidence="8 9" key="1">
    <citation type="submission" date="2023-02" db="EMBL/GenBank/DDBJ databases">
        <title>Genome sequencing required for Actinomycetospora new species description.</title>
        <authorList>
            <person name="Saimee Y."/>
            <person name="Duangmal K."/>
        </authorList>
    </citation>
    <scope>NUCLEOTIDE SEQUENCE [LARGE SCALE GENOMIC DNA]</scope>
    <source>
        <strain evidence="8 9">DW7H6</strain>
    </source>
</reference>
<dbReference type="RefSeq" id="WP_274200690.1">
    <property type="nucleotide sequence ID" value="NZ_JAQZAO010000005.1"/>
</dbReference>
<evidence type="ECO:0000259" key="7">
    <source>
        <dbReference type="PROSITE" id="PS51935"/>
    </source>
</evidence>
<evidence type="ECO:0000256" key="6">
    <source>
        <dbReference type="SAM" id="Phobius"/>
    </source>
</evidence>
<evidence type="ECO:0000256" key="5">
    <source>
        <dbReference type="SAM" id="MobiDB-lite"/>
    </source>
</evidence>
<comment type="caution">
    <text evidence="8">The sequence shown here is derived from an EMBL/GenBank/DDBJ whole genome shotgun (WGS) entry which is preliminary data.</text>
</comment>
<keyword evidence="4" id="KW-0788">Thiol protease</keyword>
<dbReference type="Gene3D" id="3.90.1720.10">
    <property type="entry name" value="endopeptidase domain like (from Nostoc punctiforme)"/>
    <property type="match status" value="1"/>
</dbReference>
<feature type="region of interest" description="Disordered" evidence="5">
    <location>
        <begin position="63"/>
        <end position="85"/>
    </location>
</feature>
<protein>
    <submittedName>
        <fullName evidence="8">C40 family peptidase</fullName>
    </submittedName>
</protein>
<accession>A0ABT5STH4</accession>
<dbReference type="SUPFAM" id="SSF54001">
    <property type="entry name" value="Cysteine proteinases"/>
    <property type="match status" value="1"/>
</dbReference>
<proteinExistence type="inferred from homology"/>
<keyword evidence="6" id="KW-0812">Transmembrane</keyword>
<dbReference type="InterPro" id="IPR038765">
    <property type="entry name" value="Papain-like_cys_pep_sf"/>
</dbReference>
<dbReference type="Pfam" id="PF00877">
    <property type="entry name" value="NLPC_P60"/>
    <property type="match status" value="1"/>
</dbReference>
<keyword evidence="2" id="KW-0645">Protease</keyword>
<gene>
    <name evidence="8" type="ORF">PGB27_12500</name>
</gene>
<dbReference type="EMBL" id="JAQZAO010000005">
    <property type="protein sequence ID" value="MDD7966160.1"/>
    <property type="molecule type" value="Genomic_DNA"/>
</dbReference>
<sequence length="368" mass="38555">MDSRGSAPHSFVPFHQARGPLGLPPGFRILRLLLPVAALAGFLVVVMAAGLLVVGQFVPGGEDGSDGSTCEAGTGAPTGDVPQTSAELDEVQRRTAATIIGVAKGMAVPPRGWVVALATAMQESQMGTVGMDVAVDHDSLGVFQQRPSQGWGTPEQVRDPVYATKTFLDRLLQVPGWETMPVTEAAQIVQRSAFPNAYAKWETLANSLVADLAGVTGAIRECVPADEAGPGPAEALPPGVARTAIEFATAETGKPYVWGATGPSSYDCSGLMLRAYERAGIVLPRVSRDQYKAGAHVPVEQAQPGDLLFWAYDESDPETIHHVGLYLGNGQMMNASQTGVPLGTRAVSFDEAELVRLATRPGTGTTPG</sequence>
<dbReference type="InterPro" id="IPR000064">
    <property type="entry name" value="NLP_P60_dom"/>
</dbReference>
<evidence type="ECO:0000256" key="1">
    <source>
        <dbReference type="ARBA" id="ARBA00007074"/>
    </source>
</evidence>
<keyword evidence="6" id="KW-0472">Membrane</keyword>
<name>A0ABT5STH4_9PSEU</name>
<evidence type="ECO:0000256" key="3">
    <source>
        <dbReference type="ARBA" id="ARBA00022801"/>
    </source>
</evidence>
<evidence type="ECO:0000313" key="8">
    <source>
        <dbReference type="EMBL" id="MDD7966160.1"/>
    </source>
</evidence>
<keyword evidence="9" id="KW-1185">Reference proteome</keyword>
<organism evidence="8 9">
    <name type="scientific">Actinomycetospora lemnae</name>
    <dbReference type="NCBI Taxonomy" id="3019891"/>
    <lineage>
        <taxon>Bacteria</taxon>
        <taxon>Bacillati</taxon>
        <taxon>Actinomycetota</taxon>
        <taxon>Actinomycetes</taxon>
        <taxon>Pseudonocardiales</taxon>
        <taxon>Pseudonocardiaceae</taxon>
        <taxon>Actinomycetospora</taxon>
    </lineage>
</organism>
<keyword evidence="6" id="KW-1133">Transmembrane helix</keyword>
<keyword evidence="3" id="KW-0378">Hydrolase</keyword>
<dbReference type="InterPro" id="IPR051794">
    <property type="entry name" value="PG_Endopeptidase_C40"/>
</dbReference>
<evidence type="ECO:0000256" key="2">
    <source>
        <dbReference type="ARBA" id="ARBA00022670"/>
    </source>
</evidence>
<dbReference type="Proteomes" id="UP001300763">
    <property type="component" value="Unassembled WGS sequence"/>
</dbReference>
<dbReference type="PROSITE" id="PS51935">
    <property type="entry name" value="NLPC_P60"/>
    <property type="match status" value="1"/>
</dbReference>
<dbReference type="PANTHER" id="PTHR47359">
    <property type="entry name" value="PEPTIDOGLYCAN DL-ENDOPEPTIDASE CWLO"/>
    <property type="match status" value="1"/>
</dbReference>
<dbReference type="PANTHER" id="PTHR47359:SF3">
    <property type="entry name" value="NLP_P60 DOMAIN-CONTAINING PROTEIN-RELATED"/>
    <property type="match status" value="1"/>
</dbReference>
<comment type="similarity">
    <text evidence="1">Belongs to the peptidase C40 family.</text>
</comment>
<feature type="transmembrane region" description="Helical" evidence="6">
    <location>
        <begin position="32"/>
        <end position="58"/>
    </location>
</feature>
<evidence type="ECO:0000256" key="4">
    <source>
        <dbReference type="ARBA" id="ARBA00022807"/>
    </source>
</evidence>
<feature type="domain" description="NlpC/P60" evidence="7">
    <location>
        <begin position="238"/>
        <end position="362"/>
    </location>
</feature>
<evidence type="ECO:0000313" key="9">
    <source>
        <dbReference type="Proteomes" id="UP001300763"/>
    </source>
</evidence>